<dbReference type="RefSeq" id="WP_089684642.1">
    <property type="nucleotide sequence ID" value="NZ_FNES01000004.1"/>
</dbReference>
<dbReference type="Proteomes" id="UP000198525">
    <property type="component" value="Unassembled WGS sequence"/>
</dbReference>
<protein>
    <submittedName>
        <fullName evidence="1">P2 phage tail completion protein R (GpR)</fullName>
    </submittedName>
</protein>
<evidence type="ECO:0000313" key="1">
    <source>
        <dbReference type="EMBL" id="SDJ41435.1"/>
    </source>
</evidence>
<dbReference type="AlphaFoldDB" id="A0A1G8TKK6"/>
<keyword evidence="2" id="KW-1185">Reference proteome</keyword>
<reference evidence="1 2" key="1">
    <citation type="submission" date="2016-10" db="EMBL/GenBank/DDBJ databases">
        <authorList>
            <person name="de Groot N.N."/>
        </authorList>
    </citation>
    <scope>NUCLEOTIDE SEQUENCE [LARGE SCALE GENOMIC DNA]</scope>
    <source>
        <strain evidence="1 2">CGMCC 1.6133</strain>
    </source>
</reference>
<dbReference type="OrthoDB" id="8564199at2"/>
<organism evidence="1 2">
    <name type="scientific">Billgrantia gudaonensis</name>
    <dbReference type="NCBI Taxonomy" id="376427"/>
    <lineage>
        <taxon>Bacteria</taxon>
        <taxon>Pseudomonadati</taxon>
        <taxon>Pseudomonadota</taxon>
        <taxon>Gammaproteobacteria</taxon>
        <taxon>Oceanospirillales</taxon>
        <taxon>Halomonadaceae</taxon>
        <taxon>Billgrantia</taxon>
    </lineage>
</organism>
<dbReference type="InterPro" id="IPR009678">
    <property type="entry name" value="Phage_tail_completion_R"/>
</dbReference>
<sequence length="164" mass="18442">MNKLHALRKHLIDAVPELKRGPEKLLTFVQDGTIAFARGQHLSHEYRVDAQLVVTDYSGSLDTLMIPLLQWLSRYQPDLEPDEAIRLEAEILSNQSWDLALTVRLTERVVALVDCDAGTINAEHRMPAYPIEACPALSWQLHVKAPGDDDYRLASEWESPTDGG</sequence>
<gene>
    <name evidence="1" type="ORF">SAMN04487954_104322</name>
</gene>
<dbReference type="STRING" id="376427.SAMN04487954_104322"/>
<name>A0A1G8TKK6_9GAMM</name>
<dbReference type="Pfam" id="PF06891">
    <property type="entry name" value="P2_Phage_GpR"/>
    <property type="match status" value="1"/>
</dbReference>
<evidence type="ECO:0000313" key="2">
    <source>
        <dbReference type="Proteomes" id="UP000198525"/>
    </source>
</evidence>
<accession>A0A1G8TKK6</accession>
<dbReference type="EMBL" id="FNES01000004">
    <property type="protein sequence ID" value="SDJ41435.1"/>
    <property type="molecule type" value="Genomic_DNA"/>
</dbReference>
<proteinExistence type="predicted"/>